<comment type="caution">
    <text evidence="17">The sequence shown here is derived from an EMBL/GenBank/DDBJ whole genome shotgun (WGS) entry which is preliminary data.</text>
</comment>
<dbReference type="InterPro" id="IPR039426">
    <property type="entry name" value="TonB-dep_rcpt-like"/>
</dbReference>
<dbReference type="SUPFAM" id="SSF56935">
    <property type="entry name" value="Porins"/>
    <property type="match status" value="1"/>
</dbReference>
<evidence type="ECO:0000256" key="1">
    <source>
        <dbReference type="ARBA" id="ARBA00004571"/>
    </source>
</evidence>
<feature type="domain" description="TonB-dependent receptor-like beta-barrel" evidence="15">
    <location>
        <begin position="308"/>
        <end position="820"/>
    </location>
</feature>
<dbReference type="InterPro" id="IPR000531">
    <property type="entry name" value="Beta-barrel_TonB"/>
</dbReference>
<dbReference type="Pfam" id="PF07715">
    <property type="entry name" value="Plug"/>
    <property type="match status" value="1"/>
</dbReference>
<keyword evidence="17" id="KW-0675">Receptor</keyword>
<dbReference type="EMBL" id="WTYO01000005">
    <property type="protein sequence ID" value="MXO69466.1"/>
    <property type="molecule type" value="Genomic_DNA"/>
</dbReference>
<dbReference type="PANTHER" id="PTHR32552:SF81">
    <property type="entry name" value="TONB-DEPENDENT OUTER MEMBRANE RECEPTOR"/>
    <property type="match status" value="1"/>
</dbReference>
<keyword evidence="9 11" id="KW-0472">Membrane</keyword>
<evidence type="ECO:0000256" key="3">
    <source>
        <dbReference type="ARBA" id="ARBA00022452"/>
    </source>
</evidence>
<evidence type="ECO:0000256" key="6">
    <source>
        <dbReference type="ARBA" id="ARBA00023004"/>
    </source>
</evidence>
<feature type="signal peptide" evidence="14">
    <location>
        <begin position="1"/>
        <end position="23"/>
    </location>
</feature>
<evidence type="ECO:0000256" key="12">
    <source>
        <dbReference type="RuleBase" id="RU003357"/>
    </source>
</evidence>
<protein>
    <submittedName>
        <fullName evidence="17">TonB-dependent receptor</fullName>
    </submittedName>
</protein>
<feature type="domain" description="TonB-dependent receptor plug" evidence="16">
    <location>
        <begin position="74"/>
        <end position="183"/>
    </location>
</feature>
<sequence>MRRTLLFTATALAGVAVSAPLHAQTVGQDESAGTQAESTDTASAAADQAQAASADDASGIGVILVTAQRRSENLQDVPIAVSAFSPDQLQAKGVSSTLDVAQYVPNFVALNNTGLGSSNAFFIRGMGNTESIPTFDPPVGTYVDDIYLSRQNANNISLFDVERVEVLRGPQGTLFGRNTTGGAVNVILREPDDEFGGYLELGYGRFNKKVVRGSVDVPIVDTLAIKVSGYWQDDDGYAKNITTGDRLNDDDGWGARLGIRGELSPSVRWSGSYAHIVANGENILNYDCNPADPTDCDGRFVTTGLPEGGTADSSPYAPLDIRGRKANYLLGNRTATDLVRSDFEVDISDNVTVNLITGFVNQTQQYGIDFYDGRTAPTIANPYPTVTGYSRGGFVILNDGQHEQFSQEVKFSGSFADGLVDFVGGAFYLIEENRTDFADLFSVSEDVQLLLADRILRNKAEALAGYAQTDFNVTDQLKLTAGIRYTDETKTISISDNRAQCDVSGPLPANCLDSANLVAPSGLAIPLEQSVGIWTPRFAVSYEPNPSLLFFASATRGFKSGGWNARGSTPATLLPFGPEKVWSYEAGVKSDLFNRILRANVTFFWMDVKSLQTPSGLVGPTGAITFLTRNFADYENKGVEAEFILAPMDGLNLYANVGYQDDEYVIDRNAPEFDEYGIQSVAAQQAACLEQLAAGNVPGGPGAAACGAGIITADGEIASPVRTPDWTLAFGGSYEAELGSSGMTLVPSVNATYRSEQWVSTSNFTIYSGGISGANGTFPANPYDGNLIAGAYSEPLWTVNAGLSLNGPDNAWQLSLQCTNCFDETSSQTSLANTTYINPPMRWMVRARHSF</sequence>
<name>A0ABW9UXB9_9SPHN</name>
<keyword evidence="7" id="KW-0406">Ion transport</keyword>
<keyword evidence="5 11" id="KW-0812">Transmembrane</keyword>
<feature type="compositionally biased region" description="Low complexity" evidence="13">
    <location>
        <begin position="34"/>
        <end position="50"/>
    </location>
</feature>
<dbReference type="Pfam" id="PF00593">
    <property type="entry name" value="TonB_dep_Rec_b-barrel"/>
    <property type="match status" value="1"/>
</dbReference>
<evidence type="ECO:0000259" key="15">
    <source>
        <dbReference type="Pfam" id="PF00593"/>
    </source>
</evidence>
<keyword evidence="2 11" id="KW-0813">Transport</keyword>
<comment type="similarity">
    <text evidence="11 12">Belongs to the TonB-dependent receptor family.</text>
</comment>
<evidence type="ECO:0000256" key="2">
    <source>
        <dbReference type="ARBA" id="ARBA00022448"/>
    </source>
</evidence>
<evidence type="ECO:0000256" key="10">
    <source>
        <dbReference type="ARBA" id="ARBA00023237"/>
    </source>
</evidence>
<evidence type="ECO:0000256" key="13">
    <source>
        <dbReference type="SAM" id="MobiDB-lite"/>
    </source>
</evidence>
<evidence type="ECO:0000256" key="4">
    <source>
        <dbReference type="ARBA" id="ARBA00022496"/>
    </source>
</evidence>
<dbReference type="InterPro" id="IPR012910">
    <property type="entry name" value="Plug_dom"/>
</dbReference>
<keyword evidence="3 11" id="KW-1134">Transmembrane beta strand</keyword>
<evidence type="ECO:0000313" key="17">
    <source>
        <dbReference type="EMBL" id="MXO69466.1"/>
    </source>
</evidence>
<dbReference type="RefSeq" id="WP_160734084.1">
    <property type="nucleotide sequence ID" value="NZ_WTYO01000005.1"/>
</dbReference>
<evidence type="ECO:0000256" key="5">
    <source>
        <dbReference type="ARBA" id="ARBA00022692"/>
    </source>
</evidence>
<comment type="subcellular location">
    <subcellularLocation>
        <location evidence="1 11">Cell outer membrane</location>
        <topology evidence="1 11">Multi-pass membrane protein</topology>
    </subcellularLocation>
</comment>
<evidence type="ECO:0000256" key="9">
    <source>
        <dbReference type="ARBA" id="ARBA00023136"/>
    </source>
</evidence>
<keyword evidence="14" id="KW-0732">Signal</keyword>
<feature type="region of interest" description="Disordered" evidence="13">
    <location>
        <begin position="26"/>
        <end position="50"/>
    </location>
</feature>
<accession>A0ABW9UXB9</accession>
<evidence type="ECO:0000256" key="7">
    <source>
        <dbReference type="ARBA" id="ARBA00023065"/>
    </source>
</evidence>
<evidence type="ECO:0000313" key="18">
    <source>
        <dbReference type="Proteomes" id="UP000444401"/>
    </source>
</evidence>
<evidence type="ECO:0000259" key="16">
    <source>
        <dbReference type="Pfam" id="PF07715"/>
    </source>
</evidence>
<keyword evidence="6" id="KW-0408">Iron</keyword>
<dbReference type="Gene3D" id="2.40.170.20">
    <property type="entry name" value="TonB-dependent receptor, beta-barrel domain"/>
    <property type="match status" value="1"/>
</dbReference>
<reference evidence="17 18" key="1">
    <citation type="submission" date="2019-12" db="EMBL/GenBank/DDBJ databases">
        <title>Genomic-based taxomic classification of the family Erythrobacteraceae.</title>
        <authorList>
            <person name="Xu L."/>
        </authorList>
    </citation>
    <scope>NUCLEOTIDE SEQUENCE [LARGE SCALE GENOMIC DNA]</scope>
    <source>
        <strain evidence="17 18">H32</strain>
    </source>
</reference>
<keyword evidence="8 12" id="KW-0798">TonB box</keyword>
<proteinExistence type="inferred from homology"/>
<keyword evidence="4" id="KW-0410">Iron transport</keyword>
<dbReference type="InterPro" id="IPR036942">
    <property type="entry name" value="Beta-barrel_TonB_sf"/>
</dbReference>
<dbReference type="PANTHER" id="PTHR32552">
    <property type="entry name" value="FERRICHROME IRON RECEPTOR-RELATED"/>
    <property type="match status" value="1"/>
</dbReference>
<evidence type="ECO:0000256" key="14">
    <source>
        <dbReference type="SAM" id="SignalP"/>
    </source>
</evidence>
<keyword evidence="18" id="KW-1185">Reference proteome</keyword>
<dbReference type="Proteomes" id="UP000444401">
    <property type="component" value="Unassembled WGS sequence"/>
</dbReference>
<gene>
    <name evidence="17" type="ORF">GRI72_11605</name>
</gene>
<feature type="chain" id="PRO_5046717436" evidence="14">
    <location>
        <begin position="24"/>
        <end position="851"/>
    </location>
</feature>
<evidence type="ECO:0000256" key="11">
    <source>
        <dbReference type="PROSITE-ProRule" id="PRU01360"/>
    </source>
</evidence>
<organism evidence="17 18">
    <name type="scientific">Pelagerythrobacter marinus</name>
    <dbReference type="NCBI Taxonomy" id="538382"/>
    <lineage>
        <taxon>Bacteria</taxon>
        <taxon>Pseudomonadati</taxon>
        <taxon>Pseudomonadota</taxon>
        <taxon>Alphaproteobacteria</taxon>
        <taxon>Sphingomonadales</taxon>
        <taxon>Erythrobacteraceae</taxon>
        <taxon>Pelagerythrobacter</taxon>
    </lineage>
</organism>
<keyword evidence="10 11" id="KW-0998">Cell outer membrane</keyword>
<evidence type="ECO:0000256" key="8">
    <source>
        <dbReference type="ARBA" id="ARBA00023077"/>
    </source>
</evidence>
<dbReference type="PROSITE" id="PS52016">
    <property type="entry name" value="TONB_DEPENDENT_REC_3"/>
    <property type="match status" value="1"/>
</dbReference>